<feature type="region of interest" description="Disordered" evidence="1">
    <location>
        <begin position="1"/>
        <end position="23"/>
    </location>
</feature>
<evidence type="ECO:0000313" key="3">
    <source>
        <dbReference type="Proteomes" id="UP000217065"/>
    </source>
</evidence>
<keyword evidence="3" id="KW-1185">Reference proteome</keyword>
<dbReference type="OrthoDB" id="2739782at2"/>
<dbReference type="AlphaFoldDB" id="A0A264W6X6"/>
<dbReference type="RefSeq" id="WP_094941721.1">
    <property type="nucleotide sequence ID" value="NZ_NOKQ01000134.1"/>
</dbReference>
<feature type="compositionally biased region" description="Basic and acidic residues" evidence="1">
    <location>
        <begin position="14"/>
        <end position="23"/>
    </location>
</feature>
<dbReference type="InterPro" id="IPR024980">
    <property type="entry name" value="DUF3886"/>
</dbReference>
<comment type="caution">
    <text evidence="2">The sequence shown here is derived from an EMBL/GenBank/DDBJ whole genome shotgun (WGS) entry which is preliminary data.</text>
</comment>
<feature type="compositionally biased region" description="Basic and acidic residues" evidence="1">
    <location>
        <begin position="43"/>
        <end position="68"/>
    </location>
</feature>
<dbReference type="Proteomes" id="UP000217065">
    <property type="component" value="Unassembled WGS sequence"/>
</dbReference>
<dbReference type="Pfam" id="PF13025">
    <property type="entry name" value="DUF3886"/>
    <property type="match status" value="1"/>
</dbReference>
<gene>
    <name evidence="2" type="ORF">CF394_02670</name>
</gene>
<name>A0A264W6X6_9BACL</name>
<reference evidence="2 3" key="1">
    <citation type="submission" date="2017-07" db="EMBL/GenBank/DDBJ databases">
        <title>Tetzosporium hominis gen.nov. sp.nov.</title>
        <authorList>
            <person name="Tetz G."/>
            <person name="Tetz V."/>
        </authorList>
    </citation>
    <scope>NUCLEOTIDE SEQUENCE [LARGE SCALE GENOMIC DNA]</scope>
    <source>
        <strain evidence="2 3">VT-49</strain>
    </source>
</reference>
<evidence type="ECO:0000313" key="2">
    <source>
        <dbReference type="EMBL" id="OZS79340.1"/>
    </source>
</evidence>
<sequence>MKKKKATQQQKQKPAQDDKVTLKDQLSDSVFAKLQQAKTELTAQEKQREEEEHARKLFEKKQREKNMSFEELLEQYGDKGSKF</sequence>
<organism evidence="2 3">
    <name type="scientific">Tetzosporium hominis</name>
    <dbReference type="NCBI Taxonomy" id="2020506"/>
    <lineage>
        <taxon>Bacteria</taxon>
        <taxon>Bacillati</taxon>
        <taxon>Bacillota</taxon>
        <taxon>Bacilli</taxon>
        <taxon>Bacillales</taxon>
        <taxon>Caryophanaceae</taxon>
        <taxon>Tetzosporium</taxon>
    </lineage>
</organism>
<proteinExistence type="predicted"/>
<accession>A0A264W6X6</accession>
<dbReference type="EMBL" id="NOKQ01000134">
    <property type="protein sequence ID" value="OZS79340.1"/>
    <property type="molecule type" value="Genomic_DNA"/>
</dbReference>
<protein>
    <recommendedName>
        <fullName evidence="4">DUF3886 domain-containing protein</fullName>
    </recommendedName>
</protein>
<feature type="region of interest" description="Disordered" evidence="1">
    <location>
        <begin position="41"/>
        <end position="83"/>
    </location>
</feature>
<evidence type="ECO:0000256" key="1">
    <source>
        <dbReference type="SAM" id="MobiDB-lite"/>
    </source>
</evidence>
<evidence type="ECO:0008006" key="4">
    <source>
        <dbReference type="Google" id="ProtNLM"/>
    </source>
</evidence>